<reference evidence="2 3" key="1">
    <citation type="submission" date="2015-10" db="EMBL/GenBank/DDBJ databases">
        <title>Metagenome-Assembled Genomes uncover a global brackish microbiome.</title>
        <authorList>
            <person name="Hugerth L.W."/>
            <person name="Larsson J."/>
            <person name="Alneberg J."/>
            <person name="Lindh M.V."/>
            <person name="Legrand C."/>
            <person name="Pinhassi J."/>
            <person name="Andersson A.F."/>
        </authorList>
    </citation>
    <scope>NUCLEOTIDE SEQUENCE [LARGE SCALE GENOMIC DNA]</scope>
    <source>
        <strain evidence="2">BACL3 MAG-120924-bin41</strain>
    </source>
</reference>
<dbReference type="EMBL" id="LIDJ01000004">
    <property type="protein sequence ID" value="KRP30709.1"/>
    <property type="molecule type" value="Genomic_DNA"/>
</dbReference>
<dbReference type="InterPro" id="IPR029063">
    <property type="entry name" value="SAM-dependent_MTases_sf"/>
</dbReference>
<gene>
    <name evidence="2" type="ORF">ABS30_00315</name>
</gene>
<sequence length="626" mass="68808">MTDHQSQASAPQQFVLRRRPSSYHSADAHSREEAKRGAIAAVLGSTESFKGKYHYGLFANGTQSLSDAQAAFTHRLVELVCAQLAHEAVAGEFRIGIDGASLASFASEMKQAQHAHENPAPIEIIAVGVVGETPTASAANIEASAVSEKMDCLLVEGSYRSIDQLGVFSRARRLLKPGGLLIVFGEFLNDDSAVEHSPLPNLSSLIQLAERLNFSIAVAEDHTQSALRSIELFAKQAQLNAFGNENETLTLVRDELDRAAQELASGKRVFKLYTFTKGLAPAESDSEYAAAEYGDRASFQPAAVADLFERSFGHAFDAEVWHWKYELGAGRCVVARANAEGDLVAHYGGAPRDICYFGRPALAIQPCDVMVMPEERTRYGRGSLFFKVAATFLEREIGNTVDHLLGFGFPNKKTMRLAIRLGLYEKTDDFVEVRVSGITEPGSAVEAAWTLADFDAADSAQRDELGALWQEMQVDFENGIIGVRDWEYISYRYLQHPHRARYSLRWLRDSAGRAMALCVIKRSADAWLLMDIVAPLATVSRALTVLARALVKGAREEPFCTQVGENEPPSDLLLWLTKGWLARLDMPNAAVRDLGIEIPCNSWNPGPAASLLYGKWWLTAGDMDFQ</sequence>
<comment type="caution">
    <text evidence="2">The sequence shown here is derived from an EMBL/GenBank/DDBJ whole genome shotgun (WGS) entry which is preliminary data.</text>
</comment>
<evidence type="ECO:0000313" key="2">
    <source>
        <dbReference type="EMBL" id="KRP30709.1"/>
    </source>
</evidence>
<protein>
    <submittedName>
        <fullName evidence="2">Uncharacterized protein</fullName>
    </submittedName>
</protein>
<organism evidence="2 3">
    <name type="scientific">OM182 bacterium BACL3 MAG-120924-bin41</name>
    <dbReference type="NCBI Taxonomy" id="1655632"/>
    <lineage>
        <taxon>Bacteria</taxon>
        <taxon>Pseudomonadati</taxon>
        <taxon>Pseudomonadota</taxon>
        <taxon>Gammaproteobacteria</taxon>
        <taxon>OMG group</taxon>
        <taxon>OM182 clade</taxon>
    </lineage>
</organism>
<name>A0A0R2X3L0_9GAMM</name>
<dbReference type="SUPFAM" id="SSF53335">
    <property type="entry name" value="S-adenosyl-L-methionine-dependent methyltransferases"/>
    <property type="match status" value="1"/>
</dbReference>
<evidence type="ECO:0000256" key="1">
    <source>
        <dbReference type="SAM" id="MobiDB-lite"/>
    </source>
</evidence>
<feature type="region of interest" description="Disordered" evidence="1">
    <location>
        <begin position="1"/>
        <end position="31"/>
    </location>
</feature>
<dbReference type="Gene3D" id="3.40.50.150">
    <property type="entry name" value="Vaccinia Virus protein VP39"/>
    <property type="match status" value="1"/>
</dbReference>
<feature type="compositionally biased region" description="Polar residues" evidence="1">
    <location>
        <begin position="1"/>
        <end position="12"/>
    </location>
</feature>
<accession>A0A0R2X3L0</accession>
<dbReference type="Proteomes" id="UP000052138">
    <property type="component" value="Unassembled WGS sequence"/>
</dbReference>
<dbReference type="Pfam" id="PF13527">
    <property type="entry name" value="Acetyltransf_9"/>
    <property type="match status" value="1"/>
</dbReference>
<proteinExistence type="predicted"/>
<dbReference type="AlphaFoldDB" id="A0A0R2X3L0"/>
<evidence type="ECO:0000313" key="3">
    <source>
        <dbReference type="Proteomes" id="UP000052138"/>
    </source>
</evidence>